<dbReference type="PROSITE" id="PS50118">
    <property type="entry name" value="HMG_BOX_2"/>
    <property type="match status" value="1"/>
</dbReference>
<organism evidence="5 6">
    <name type="scientific">Apiotrichum porosum</name>
    <dbReference type="NCBI Taxonomy" id="105984"/>
    <lineage>
        <taxon>Eukaryota</taxon>
        <taxon>Fungi</taxon>
        <taxon>Dikarya</taxon>
        <taxon>Basidiomycota</taxon>
        <taxon>Agaricomycotina</taxon>
        <taxon>Tremellomycetes</taxon>
        <taxon>Trichosporonales</taxon>
        <taxon>Trichosporonaceae</taxon>
        <taxon>Apiotrichum</taxon>
    </lineage>
</organism>
<feature type="compositionally biased region" description="Basic residues" evidence="3">
    <location>
        <begin position="235"/>
        <end position="244"/>
    </location>
</feature>
<accession>A0A427XHQ8</accession>
<name>A0A427XHQ8_9TREE</name>
<dbReference type="SUPFAM" id="SSF47095">
    <property type="entry name" value="HMG-box"/>
    <property type="match status" value="1"/>
</dbReference>
<gene>
    <name evidence="5" type="ORF">EHS24_002090</name>
</gene>
<evidence type="ECO:0000313" key="6">
    <source>
        <dbReference type="Proteomes" id="UP000279236"/>
    </source>
</evidence>
<evidence type="ECO:0000259" key="4">
    <source>
        <dbReference type="PROSITE" id="PS50118"/>
    </source>
</evidence>
<keyword evidence="1 2" id="KW-0238">DNA-binding</keyword>
<dbReference type="GeneID" id="39586633"/>
<dbReference type="GO" id="GO:0005634">
    <property type="term" value="C:nucleus"/>
    <property type="evidence" value="ECO:0007669"/>
    <property type="project" value="UniProtKB-UniRule"/>
</dbReference>
<dbReference type="InterPro" id="IPR036910">
    <property type="entry name" value="HMG_box_dom_sf"/>
</dbReference>
<proteinExistence type="predicted"/>
<evidence type="ECO:0000256" key="2">
    <source>
        <dbReference type="PROSITE-ProRule" id="PRU00267"/>
    </source>
</evidence>
<dbReference type="STRING" id="105984.A0A427XHQ8"/>
<dbReference type="InterPro" id="IPR009071">
    <property type="entry name" value="HMG_box_dom"/>
</dbReference>
<keyword evidence="6" id="KW-1185">Reference proteome</keyword>
<evidence type="ECO:0000256" key="3">
    <source>
        <dbReference type="SAM" id="MobiDB-lite"/>
    </source>
</evidence>
<keyword evidence="2" id="KW-0539">Nucleus</keyword>
<evidence type="ECO:0000256" key="1">
    <source>
        <dbReference type="ARBA" id="ARBA00023125"/>
    </source>
</evidence>
<dbReference type="OrthoDB" id="1919336at2759"/>
<dbReference type="Proteomes" id="UP000279236">
    <property type="component" value="Unassembled WGS sequence"/>
</dbReference>
<dbReference type="EMBL" id="RSCE01000012">
    <property type="protein sequence ID" value="RSH78366.1"/>
    <property type="molecule type" value="Genomic_DNA"/>
</dbReference>
<dbReference type="RefSeq" id="XP_028473513.1">
    <property type="nucleotide sequence ID" value="XM_028617835.1"/>
</dbReference>
<feature type="domain" description="HMG box" evidence="4">
    <location>
        <begin position="85"/>
        <end position="153"/>
    </location>
</feature>
<dbReference type="InterPro" id="IPR050342">
    <property type="entry name" value="HMGB"/>
</dbReference>
<dbReference type="SMART" id="SM00398">
    <property type="entry name" value="HMG"/>
    <property type="match status" value="1"/>
</dbReference>
<reference evidence="5 6" key="1">
    <citation type="submission" date="2018-11" db="EMBL/GenBank/DDBJ databases">
        <title>Genome sequence of Apiotrichum porosum DSM 27194.</title>
        <authorList>
            <person name="Aliyu H."/>
            <person name="Gorte O."/>
            <person name="Ochsenreither K."/>
        </authorList>
    </citation>
    <scope>NUCLEOTIDE SEQUENCE [LARGE SCALE GENOMIC DNA]</scope>
    <source>
        <strain evidence="5 6">DSM 27194</strain>
    </source>
</reference>
<feature type="region of interest" description="Disordered" evidence="3">
    <location>
        <begin position="61"/>
        <end position="90"/>
    </location>
</feature>
<comment type="caution">
    <text evidence="5">The sequence shown here is derived from an EMBL/GenBank/DDBJ whole genome shotgun (WGS) entry which is preliminary data.</text>
</comment>
<dbReference type="PANTHER" id="PTHR48112:SF22">
    <property type="entry name" value="MITOCHONDRIAL TRANSCRIPTION FACTOR A, ISOFORM B"/>
    <property type="match status" value="1"/>
</dbReference>
<dbReference type="AlphaFoldDB" id="A0A427XHQ8"/>
<dbReference type="PANTHER" id="PTHR48112">
    <property type="entry name" value="HIGH MOBILITY GROUP PROTEIN DSP1"/>
    <property type="match status" value="1"/>
</dbReference>
<dbReference type="Gene3D" id="1.10.30.10">
    <property type="entry name" value="High mobility group box domain"/>
    <property type="match status" value="1"/>
</dbReference>
<dbReference type="GO" id="GO:0003677">
    <property type="term" value="F:DNA binding"/>
    <property type="evidence" value="ECO:0007669"/>
    <property type="project" value="UniProtKB-UniRule"/>
</dbReference>
<protein>
    <recommendedName>
        <fullName evidence="4">HMG box domain-containing protein</fullName>
    </recommendedName>
</protein>
<feature type="region of interest" description="Disordered" evidence="3">
    <location>
        <begin position="179"/>
        <end position="244"/>
    </location>
</feature>
<evidence type="ECO:0000313" key="5">
    <source>
        <dbReference type="EMBL" id="RSH78366.1"/>
    </source>
</evidence>
<feature type="compositionally biased region" description="Acidic residues" evidence="3">
    <location>
        <begin position="182"/>
        <end position="197"/>
    </location>
</feature>
<dbReference type="Pfam" id="PF00505">
    <property type="entry name" value="HMG_box"/>
    <property type="match status" value="1"/>
</dbReference>
<feature type="DNA-binding region" description="HMG box" evidence="2">
    <location>
        <begin position="85"/>
        <end position="153"/>
    </location>
</feature>
<sequence>MSSVSYEEMEAKRQEMVASFKDIAAAMTRCVAIIEDYARLAPSTLTTSAALAAVTDGAHGETLATASGKKQRAKKEKKPKDPNAPKRPPSAYLLFQNDVRENIRTANPTLPYKEILGVIASRWKELDEPQRKVYELAYNDATSHFRQAEEAYKNGLPMPALPASLVGRIGGVAGSNVAGIVSEDEEEEEDEDEDSEEGTPTKSPAVATLATPNAGKKEKKRKNKEEDVEASAEKKSKKKSTKKE</sequence>